<dbReference type="Proteomes" id="UP000009100">
    <property type="component" value="Chromosome 1"/>
</dbReference>
<dbReference type="KEGG" id="vsp:VS_1760"/>
<sequence length="321" mass="36678">MIIILTMCLGRPAMAKKIIFIHGRAQKPDKANLQALWYEAIEHGLQRDCIGSSSLQAFKDVDKRFVYYGELSNTLLDKPTEDPASRQQALSELKKYKTSQFNKTTYNKVSKIGFLKEALADTFSSLFGKLGVAETLITKVAPDMAHYWYEDTYFGSDVRYRLMVELKEAFDNKDDVMIVSHSLGSMISYDVLWKLSHYGEYRHDYGADKKVNLLLTLGSPLGDENVKDRLKGSRLKGEKKYPLNIQQWINMSAEDDFISHDSKIRNDFKDMLKLDLIPGGMKDIHPIYNLNIRNGKSNPHASIGYLVNPKFITVLDEWLSS</sequence>
<dbReference type="EMBL" id="FM954972">
    <property type="protein sequence ID" value="CAV18944.1"/>
    <property type="molecule type" value="Genomic_DNA"/>
</dbReference>
<gene>
    <name evidence="1" type="ordered locus">VS_1760</name>
</gene>
<dbReference type="AlphaFoldDB" id="B7VPJ4"/>
<dbReference type="InterPro" id="IPR029058">
    <property type="entry name" value="AB_hydrolase_fold"/>
</dbReference>
<protein>
    <recommendedName>
        <fullName evidence="3">Alpha/beta hydrolase</fullName>
    </recommendedName>
</protein>
<evidence type="ECO:0000313" key="2">
    <source>
        <dbReference type="Proteomes" id="UP000009100"/>
    </source>
</evidence>
<dbReference type="HOGENOM" id="CLU_854307_0_0_6"/>
<name>B7VPJ4_VIBA3</name>
<dbReference type="eggNOG" id="COG1404">
    <property type="taxonomic scope" value="Bacteria"/>
</dbReference>
<proteinExistence type="predicted"/>
<reference evidence="1 2" key="1">
    <citation type="submission" date="2009-02" db="EMBL/GenBank/DDBJ databases">
        <title>Vibrio splendidus str. LGP32 complete genome.</title>
        <authorList>
            <person name="Mazel D."/>
            <person name="Le Roux F."/>
        </authorList>
    </citation>
    <scope>NUCLEOTIDE SEQUENCE [LARGE SCALE GENOMIC DNA]</scope>
    <source>
        <strain evidence="1 2">LGP32</strain>
    </source>
</reference>
<evidence type="ECO:0000313" key="1">
    <source>
        <dbReference type="EMBL" id="CAV18944.1"/>
    </source>
</evidence>
<evidence type="ECO:0008006" key="3">
    <source>
        <dbReference type="Google" id="ProtNLM"/>
    </source>
</evidence>
<dbReference type="SUPFAM" id="SSF53474">
    <property type="entry name" value="alpha/beta-Hydrolases"/>
    <property type="match status" value="1"/>
</dbReference>
<organism evidence="1 2">
    <name type="scientific">Vibrio atlanticus (strain LGP32)</name>
    <name type="common">Vibrio splendidus (strain Mel32)</name>
    <dbReference type="NCBI Taxonomy" id="575788"/>
    <lineage>
        <taxon>Bacteria</taxon>
        <taxon>Pseudomonadati</taxon>
        <taxon>Pseudomonadota</taxon>
        <taxon>Gammaproteobacteria</taxon>
        <taxon>Vibrionales</taxon>
        <taxon>Vibrionaceae</taxon>
        <taxon>Vibrio</taxon>
    </lineage>
</organism>
<accession>B7VPJ4</accession>